<evidence type="ECO:0000313" key="2">
    <source>
        <dbReference type="Proteomes" id="UP000326354"/>
    </source>
</evidence>
<reference evidence="1 2" key="1">
    <citation type="submission" date="2019-08" db="EMBL/GenBank/DDBJ databases">
        <title>Complete genome sequence of Candidatus Uab amorphum.</title>
        <authorList>
            <person name="Shiratori T."/>
            <person name="Suzuki S."/>
            <person name="Kakizawa Y."/>
            <person name="Ishida K."/>
        </authorList>
    </citation>
    <scope>NUCLEOTIDE SEQUENCE [LARGE SCALE GENOMIC DNA]</scope>
    <source>
        <strain evidence="1 2">SRT547</strain>
    </source>
</reference>
<organism evidence="1 2">
    <name type="scientific">Uabimicrobium amorphum</name>
    <dbReference type="NCBI Taxonomy" id="2596890"/>
    <lineage>
        <taxon>Bacteria</taxon>
        <taxon>Pseudomonadati</taxon>
        <taxon>Planctomycetota</taxon>
        <taxon>Candidatus Uabimicrobiia</taxon>
        <taxon>Candidatus Uabimicrobiales</taxon>
        <taxon>Candidatus Uabimicrobiaceae</taxon>
        <taxon>Candidatus Uabimicrobium</taxon>
    </lineage>
</organism>
<evidence type="ECO:0000313" key="1">
    <source>
        <dbReference type="EMBL" id="BBM85253.1"/>
    </source>
</evidence>
<gene>
    <name evidence="1" type="ORF">UABAM_03616</name>
</gene>
<proteinExistence type="predicted"/>
<accession>A0A5S9INP3</accession>
<dbReference type="RefSeq" id="WP_151969364.1">
    <property type="nucleotide sequence ID" value="NZ_AP019860.1"/>
</dbReference>
<evidence type="ECO:0008006" key="3">
    <source>
        <dbReference type="Google" id="ProtNLM"/>
    </source>
</evidence>
<protein>
    <recommendedName>
        <fullName evidence="3">Outer membrane protein beta-barrel domain-containing protein</fullName>
    </recommendedName>
</protein>
<dbReference type="KEGG" id="uam:UABAM_03616"/>
<sequence>MRLKRILLYAFACISITGCYKPFMEVGGGYARFNLDDDIVSVQDINGELVETKVNNIDSFIVKVRTGGSIIEALPEFRTGIEFRGALGGDIDVEDAATGDEAFSDFVLLMLGGGPFVSWKQPLGDMFFVEAGAFASGHTAGVHESGQIINDDVVNEDDVGALGWSAGVFGKIGILPSGDYPVGFSLEASYEKGEWVFEDEIGGEDTFGVDGYSVLLSSEIEF</sequence>
<dbReference type="Proteomes" id="UP000326354">
    <property type="component" value="Chromosome"/>
</dbReference>
<dbReference type="EMBL" id="AP019860">
    <property type="protein sequence ID" value="BBM85253.1"/>
    <property type="molecule type" value="Genomic_DNA"/>
</dbReference>
<keyword evidence="2" id="KW-1185">Reference proteome</keyword>
<name>A0A5S9INP3_UABAM</name>
<dbReference type="AlphaFoldDB" id="A0A5S9INP3"/>
<dbReference type="PROSITE" id="PS51257">
    <property type="entry name" value="PROKAR_LIPOPROTEIN"/>
    <property type="match status" value="1"/>
</dbReference>